<protein>
    <submittedName>
        <fullName evidence="1">Uncharacterized protein</fullName>
    </submittedName>
</protein>
<comment type="caution">
    <text evidence="1">The sequence shown here is derived from an EMBL/GenBank/DDBJ whole genome shotgun (WGS) entry which is preliminary data.</text>
</comment>
<dbReference type="AlphaFoldDB" id="E9SHB3"/>
<gene>
    <name evidence="1" type="ORF">CUS_7640</name>
</gene>
<accession>E9SHB3</accession>
<keyword evidence="2" id="KW-1185">Reference proteome</keyword>
<name>E9SHB3_RUMAL</name>
<dbReference type="STRING" id="246199.CUS_7640"/>
<proteinExistence type="predicted"/>
<dbReference type="EMBL" id="ADKM02000130">
    <property type="protein sequence ID" value="EGC01300.1"/>
    <property type="molecule type" value="Genomic_DNA"/>
</dbReference>
<evidence type="ECO:0000313" key="1">
    <source>
        <dbReference type="EMBL" id="EGC01300.1"/>
    </source>
</evidence>
<reference evidence="1 2" key="1">
    <citation type="submission" date="2011-02" db="EMBL/GenBank/DDBJ databases">
        <authorList>
            <person name="Nelson K.E."/>
            <person name="Sutton G."/>
            <person name="Torralba M."/>
            <person name="Durkin S."/>
            <person name="Harkins D."/>
            <person name="Montgomery R."/>
            <person name="Ziemer C."/>
            <person name="Klaassens E."/>
            <person name="Ocuiv P."/>
            <person name="Morrison M."/>
        </authorList>
    </citation>
    <scope>NUCLEOTIDE SEQUENCE [LARGE SCALE GENOMIC DNA]</scope>
    <source>
        <strain evidence="1 2">8</strain>
    </source>
</reference>
<organism evidence="1 2">
    <name type="scientific">Ruminococcus albus 8</name>
    <dbReference type="NCBI Taxonomy" id="246199"/>
    <lineage>
        <taxon>Bacteria</taxon>
        <taxon>Bacillati</taxon>
        <taxon>Bacillota</taxon>
        <taxon>Clostridia</taxon>
        <taxon>Eubacteriales</taxon>
        <taxon>Oscillospiraceae</taxon>
        <taxon>Ruminococcus</taxon>
    </lineage>
</organism>
<evidence type="ECO:0000313" key="2">
    <source>
        <dbReference type="Proteomes" id="UP000004259"/>
    </source>
</evidence>
<sequence length="68" mass="7607">MSFKLIFSASLSVYPFVFGDLPPRTRQHACVKVSFIFITVITPIHRTEKPSVCSHLFPAAGRVKKTSL</sequence>
<dbReference type="Proteomes" id="UP000004259">
    <property type="component" value="Unassembled WGS sequence"/>
</dbReference>